<accession>A0ABS1RH50</accession>
<feature type="domain" description="Cyclophilin-like" evidence="2">
    <location>
        <begin position="56"/>
        <end position="171"/>
    </location>
</feature>
<reference evidence="4" key="1">
    <citation type="submission" date="2021-01" db="EMBL/GenBank/DDBJ databases">
        <title>Draft genomes of Rhodovulum sulfidophilum.</title>
        <authorList>
            <person name="Guzman M.S."/>
        </authorList>
    </citation>
    <scope>NUCLEOTIDE SEQUENCE [LARGE SCALE GENOMIC DNA]</scope>
    <source>
        <strain evidence="4">AB19</strain>
    </source>
</reference>
<dbReference type="Gene3D" id="2.40.100.20">
    <property type="match status" value="1"/>
</dbReference>
<keyword evidence="4" id="KW-1185">Reference proteome</keyword>
<dbReference type="InterPro" id="IPR029000">
    <property type="entry name" value="Cyclophilin-like_dom_sf"/>
</dbReference>
<feature type="chain" id="PRO_5047093067" description="Cyclophilin-like domain-containing protein" evidence="1">
    <location>
        <begin position="40"/>
        <end position="175"/>
    </location>
</feature>
<evidence type="ECO:0000259" key="2">
    <source>
        <dbReference type="Pfam" id="PF18050"/>
    </source>
</evidence>
<dbReference type="RefSeq" id="WP_143540499.1">
    <property type="nucleotide sequence ID" value="NZ_JAESIL010000035.1"/>
</dbReference>
<evidence type="ECO:0000256" key="1">
    <source>
        <dbReference type="SAM" id="SignalP"/>
    </source>
</evidence>
<comment type="caution">
    <text evidence="3">The sequence shown here is derived from an EMBL/GenBank/DDBJ whole genome shotgun (WGS) entry which is preliminary data.</text>
</comment>
<dbReference type="Proteomes" id="UP000635853">
    <property type="component" value="Unassembled WGS sequence"/>
</dbReference>
<gene>
    <name evidence="3" type="ORF">JMJ92_09940</name>
</gene>
<feature type="signal peptide" evidence="1">
    <location>
        <begin position="1"/>
        <end position="39"/>
    </location>
</feature>
<dbReference type="InterPro" id="IPR041183">
    <property type="entry name" value="Cyclophilin-like"/>
</dbReference>
<dbReference type="SUPFAM" id="SSF50891">
    <property type="entry name" value="Cyclophilin-like"/>
    <property type="match status" value="1"/>
</dbReference>
<evidence type="ECO:0000313" key="4">
    <source>
        <dbReference type="Proteomes" id="UP000635853"/>
    </source>
</evidence>
<organism evidence="3 4">
    <name type="scientific">Rhodovulum visakhapatnamense</name>
    <dbReference type="NCBI Taxonomy" id="364297"/>
    <lineage>
        <taxon>Bacteria</taxon>
        <taxon>Pseudomonadati</taxon>
        <taxon>Pseudomonadota</taxon>
        <taxon>Alphaproteobacteria</taxon>
        <taxon>Rhodobacterales</taxon>
        <taxon>Paracoccaceae</taxon>
        <taxon>Rhodovulum</taxon>
    </lineage>
</organism>
<sequence length="175" mass="18339">MTQPRLLAAMSSPGFAARSLITAILLSFGSVAATTTAFAQTTAAAPVTQGETPITITVGDTVMSGRLNSTVMARHLADRLPMTVDFTDHGIGTDDFPTKVHEIEPPLPAEGTDLGGQPGTGEIAHYVPNGNLGFYYGQLASYWPGVVSLGTFDGDPEIFARQTGPFPVTIEVAEE</sequence>
<protein>
    <recommendedName>
        <fullName evidence="2">Cyclophilin-like domain-containing protein</fullName>
    </recommendedName>
</protein>
<keyword evidence="1" id="KW-0732">Signal</keyword>
<proteinExistence type="predicted"/>
<name>A0ABS1RH50_9RHOB</name>
<dbReference type="Pfam" id="PF18050">
    <property type="entry name" value="Cyclophil_like2"/>
    <property type="match status" value="1"/>
</dbReference>
<evidence type="ECO:0000313" key="3">
    <source>
        <dbReference type="EMBL" id="MBL3578474.1"/>
    </source>
</evidence>
<dbReference type="EMBL" id="JAESIL010000035">
    <property type="protein sequence ID" value="MBL3578474.1"/>
    <property type="molecule type" value="Genomic_DNA"/>
</dbReference>